<dbReference type="EMBL" id="VRYN01000002">
    <property type="protein sequence ID" value="TYO76829.1"/>
    <property type="molecule type" value="Genomic_DNA"/>
</dbReference>
<dbReference type="EC" id="2.7.1.169" evidence="1"/>
<dbReference type="PANTHER" id="PTHR42282">
    <property type="entry name" value="PANTOATE KINASE-RELATED"/>
    <property type="match status" value="1"/>
</dbReference>
<evidence type="ECO:0000256" key="1">
    <source>
        <dbReference type="HAMAP-Rule" id="MF_02223"/>
    </source>
</evidence>
<keyword evidence="1" id="KW-0067">ATP-binding</keyword>
<dbReference type="AlphaFoldDB" id="A0A4D6GR54"/>
<comment type="catalytic activity">
    <reaction evidence="1">
        <text>(R)-pantoate + ATP = (R)-4-phosphopantoate + ADP + H(+)</text>
        <dbReference type="Rhea" id="RHEA:28246"/>
        <dbReference type="ChEBI" id="CHEBI:15378"/>
        <dbReference type="ChEBI" id="CHEBI:15980"/>
        <dbReference type="ChEBI" id="CHEBI:30616"/>
        <dbReference type="ChEBI" id="CHEBI:61294"/>
        <dbReference type="ChEBI" id="CHEBI:456216"/>
        <dbReference type="EC" id="2.7.1.169"/>
    </reaction>
</comment>
<dbReference type="Proteomes" id="UP000296216">
    <property type="component" value="Chromosome"/>
</dbReference>
<dbReference type="GO" id="GO:0016301">
    <property type="term" value="F:kinase activity"/>
    <property type="evidence" value="ECO:0007669"/>
    <property type="project" value="UniProtKB-UniRule"/>
</dbReference>
<name>A0A4D6GR54_HALS9</name>
<dbReference type="Proteomes" id="UP000323075">
    <property type="component" value="Unassembled WGS sequence"/>
</dbReference>
<dbReference type="InterPro" id="IPR006204">
    <property type="entry name" value="GHMP_kinase_N_dom"/>
</dbReference>
<dbReference type="PANTHER" id="PTHR42282:SF1">
    <property type="entry name" value="PANTOATE KINASE"/>
    <property type="match status" value="1"/>
</dbReference>
<comment type="function">
    <text evidence="1">Phosphorylates (R)-pantoate to form (R)-4-phosphopantoate in the CoA biosynthesis pathway.</text>
</comment>
<organism evidence="3 5">
    <name type="scientific">Halobacterium salinarum (strain ATCC 33171 / DSM 3754 / JCM 8978 / NBRC 102687 / NCIMB 764 / 91-R6)</name>
    <dbReference type="NCBI Taxonomy" id="2597657"/>
    <lineage>
        <taxon>Archaea</taxon>
        <taxon>Methanobacteriati</taxon>
        <taxon>Methanobacteriota</taxon>
        <taxon>Stenosarchaea group</taxon>
        <taxon>Halobacteria</taxon>
        <taxon>Halobacteriales</taxon>
        <taxon>Halobacteriaceae</taxon>
        <taxon>Halobacterium</taxon>
    </lineage>
</organism>
<reference evidence="3 5" key="1">
    <citation type="journal article" date="2019" name="Microbiol. Resour. Announc.">
        <title>The Genome Sequence of the Halobacterium salinarum Type Strain Is Closely Related to That of Laboratory Strains NRC-1 and R1.</title>
        <authorList>
            <person name="Pfeiffer F."/>
            <person name="Marchfelder A."/>
            <person name="Habermann B."/>
            <person name="Dyall-Smith M.L."/>
        </authorList>
    </citation>
    <scope>NUCLEOTIDE SEQUENCE [LARGE SCALE GENOMIC DNA]</scope>
    <source>
        <strain evidence="3">91-R6</strain>
        <strain evidence="5">ATCC 33171 / DSM 3754 / JCM 8978 / NBRC 102687 / NCIMB 764 / 91-R6</strain>
    </source>
</reference>
<sequence>MSDGESAVAFAPGHVTGFFSVDTGATEAAVASGSRGAGVALSAGVTVTVTRAENTGVVLNGTPTEIASVRGVLDALGVTARVTAETPLPLGAGFGVSGATALAAALAANEVFGCGCSENELVQVAHVADAEAGTGLGDVVAQARGGLPVRVEPGAPPHGSLDGVPASGRIEYVSFGGLSTSDVIGGETDALSAAGADALAALRADPTVAEFVAASRRFARAAGLVDAAVADAIAAVQAAGGEAAMAMLGRTVFALGTGLSDAGYDAASCAIHHGGASLR</sequence>
<keyword evidence="1" id="KW-0547">Nucleotide-binding</keyword>
<evidence type="ECO:0000313" key="4">
    <source>
        <dbReference type="EMBL" id="TYO76829.1"/>
    </source>
</evidence>
<dbReference type="GeneID" id="68693214"/>
<gene>
    <name evidence="4" type="ORF">APQ99_01470</name>
    <name evidence="3" type="ORF">HBSAL_01965</name>
</gene>
<reference evidence="4 6" key="2">
    <citation type="submission" date="2019-07" db="EMBL/GenBank/DDBJ databases">
        <title>Genomic Encyclopedia of Archaeal and Bacterial Type Strains, Phase II (KMG-II): from individual species to whole genera.</title>
        <authorList>
            <person name="Goeker M."/>
        </authorList>
    </citation>
    <scope>NUCLEOTIDE SEQUENCE [LARGE SCALE GENOMIC DNA]</scope>
    <source>
        <strain evidence="4 6">DSM 3754</strain>
    </source>
</reference>
<accession>A0A4D6GR54</accession>
<dbReference type="PIRSF" id="PIRSF016896">
    <property type="entry name" value="GHMP_arc_MJ0969"/>
    <property type="match status" value="1"/>
</dbReference>
<evidence type="ECO:0000259" key="2">
    <source>
        <dbReference type="Pfam" id="PF00288"/>
    </source>
</evidence>
<dbReference type="SUPFAM" id="SSF54211">
    <property type="entry name" value="Ribosomal protein S5 domain 2-like"/>
    <property type="match status" value="1"/>
</dbReference>
<dbReference type="Pfam" id="PF00288">
    <property type="entry name" value="GHMP_kinases_N"/>
    <property type="match status" value="1"/>
</dbReference>
<evidence type="ECO:0000313" key="6">
    <source>
        <dbReference type="Proteomes" id="UP000323075"/>
    </source>
</evidence>
<evidence type="ECO:0000313" key="5">
    <source>
        <dbReference type="Proteomes" id="UP000296216"/>
    </source>
</evidence>
<dbReference type="InterPro" id="IPR020568">
    <property type="entry name" value="Ribosomal_Su5_D2-typ_SF"/>
</dbReference>
<dbReference type="UniPathway" id="UPA00241"/>
<comment type="similarity">
    <text evidence="1">Belongs to the GHMP kinase family. PoK subfamily.</text>
</comment>
<dbReference type="Gene3D" id="3.30.230.10">
    <property type="match status" value="1"/>
</dbReference>
<comment type="pathway">
    <text evidence="1">Cofactor biosynthesis; coenzyme A biosynthesis.</text>
</comment>
<protein>
    <recommendedName>
        <fullName evidence="1">Pantoate kinase</fullName>
        <shortName evidence="1">PoK</shortName>
        <ecNumber evidence="1">2.7.1.169</ecNumber>
    </recommendedName>
</protein>
<dbReference type="HAMAP" id="MF_02223">
    <property type="entry name" value="Pantoate_kinase"/>
    <property type="match status" value="1"/>
</dbReference>
<feature type="domain" description="GHMP kinase N-terminal" evidence="2">
    <location>
        <begin position="74"/>
        <end position="146"/>
    </location>
</feature>
<dbReference type="GO" id="GO:0005524">
    <property type="term" value="F:ATP binding"/>
    <property type="evidence" value="ECO:0007669"/>
    <property type="project" value="UniProtKB-KW"/>
</dbReference>
<keyword evidence="1" id="KW-0173">Coenzyme A biosynthesis</keyword>
<keyword evidence="1 3" id="KW-0808">Transferase</keyword>
<keyword evidence="1 3" id="KW-0418">Kinase</keyword>
<proteinExistence type="inferred from homology"/>
<dbReference type="InterPro" id="IPR012043">
    <property type="entry name" value="PoK"/>
</dbReference>
<dbReference type="GO" id="GO:0015937">
    <property type="term" value="P:coenzyme A biosynthetic process"/>
    <property type="evidence" value="ECO:0007669"/>
    <property type="project" value="UniProtKB-UniRule"/>
</dbReference>
<evidence type="ECO:0000313" key="3">
    <source>
        <dbReference type="EMBL" id="QCC44123.1"/>
    </source>
</evidence>
<dbReference type="EMBL" id="CP038631">
    <property type="protein sequence ID" value="QCC44123.1"/>
    <property type="molecule type" value="Genomic_DNA"/>
</dbReference>
<dbReference type="InterPro" id="IPR014721">
    <property type="entry name" value="Ribsml_uS5_D2-typ_fold_subgr"/>
</dbReference>
<reference evidence="3" key="3">
    <citation type="journal article" name="MicrobiologyOpen">
        <title>Whole-genome comparison between the type strain of Halobacterium salinarum (DSM 3754(T)) and the laboratory strains R1 and NRC-1.</title>
        <authorList>
            <person name="Pfeiffer F."/>
            <person name="Losensky G."/>
            <person name="Marchfelder A."/>
            <person name="Habermann B."/>
            <person name="Dyall-Smith M."/>
        </authorList>
    </citation>
    <scope>NUCLEOTIDE SEQUENCE</scope>
    <source>
        <strain evidence="3">91-R6</strain>
    </source>
</reference>
<dbReference type="RefSeq" id="WP_010902142.1">
    <property type="nucleotide sequence ID" value="NZ_VRYN01000002.1"/>
</dbReference>